<reference evidence="1 2" key="1">
    <citation type="submission" date="2019-10" db="EMBL/GenBank/DDBJ databases">
        <title>Dictyobacter vulcani sp. nov., within the class Ktedonobacteria, isolated from soil of volcanic Mt. Zao.</title>
        <authorList>
            <person name="Zheng Y."/>
            <person name="Wang C.M."/>
            <person name="Sakai Y."/>
            <person name="Abe K."/>
            <person name="Yokota A."/>
            <person name="Yabe S."/>
        </authorList>
    </citation>
    <scope>NUCLEOTIDE SEQUENCE [LARGE SCALE GENOMIC DNA]</scope>
    <source>
        <strain evidence="1 2">W12</strain>
    </source>
</reference>
<dbReference type="AlphaFoldDB" id="A0A5J4KTR2"/>
<comment type="caution">
    <text evidence="1">The sequence shown here is derived from an EMBL/GenBank/DDBJ whole genome shotgun (WGS) entry which is preliminary data.</text>
</comment>
<evidence type="ECO:0000313" key="1">
    <source>
        <dbReference type="EMBL" id="GER89860.1"/>
    </source>
</evidence>
<gene>
    <name evidence="1" type="ORF">KDW_40220</name>
</gene>
<organism evidence="1 2">
    <name type="scientific">Dictyobacter vulcani</name>
    <dbReference type="NCBI Taxonomy" id="2607529"/>
    <lineage>
        <taxon>Bacteria</taxon>
        <taxon>Bacillati</taxon>
        <taxon>Chloroflexota</taxon>
        <taxon>Ktedonobacteria</taxon>
        <taxon>Ktedonobacterales</taxon>
        <taxon>Dictyobacteraceae</taxon>
        <taxon>Dictyobacter</taxon>
    </lineage>
</organism>
<proteinExistence type="predicted"/>
<dbReference type="Proteomes" id="UP000326912">
    <property type="component" value="Unassembled WGS sequence"/>
</dbReference>
<dbReference type="EMBL" id="BKZW01000002">
    <property type="protein sequence ID" value="GER89860.1"/>
    <property type="molecule type" value="Genomic_DNA"/>
</dbReference>
<name>A0A5J4KTR2_9CHLR</name>
<accession>A0A5J4KTR2</accession>
<evidence type="ECO:0000313" key="2">
    <source>
        <dbReference type="Proteomes" id="UP000326912"/>
    </source>
</evidence>
<protein>
    <submittedName>
        <fullName evidence="1">Uncharacterized protein</fullName>
    </submittedName>
</protein>
<sequence length="103" mass="11777">MSESANQRNDVFKTTCRPSKSLEGLKAQESIEHSNELVECVWICMVVFPYDALYENPKTFPSPFVPCSYHLLEIRIKGRETAQTTSDEPISFPEMTKDANIFI</sequence>
<keyword evidence="2" id="KW-1185">Reference proteome</keyword>